<dbReference type="GO" id="GO:0045165">
    <property type="term" value="P:cell fate commitment"/>
    <property type="evidence" value="ECO:0007669"/>
    <property type="project" value="TreeGrafter"/>
</dbReference>
<evidence type="ECO:0000256" key="8">
    <source>
        <dbReference type="ARBA" id="ARBA00023163"/>
    </source>
</evidence>
<evidence type="ECO:0000256" key="9">
    <source>
        <dbReference type="ARBA" id="ARBA00023242"/>
    </source>
</evidence>
<dbReference type="SMART" id="SM00401">
    <property type="entry name" value="ZnF_GATA"/>
    <property type="match status" value="2"/>
</dbReference>
<name>A0AAV1HIJ1_XYRNO</name>
<dbReference type="SUPFAM" id="SSF57716">
    <property type="entry name" value="Glucocorticoid receptor-like (DNA-binding domain)"/>
    <property type="match status" value="2"/>
</dbReference>
<protein>
    <submittedName>
        <fullName evidence="13">Erythroid transcription factor isoform X9</fullName>
    </submittedName>
</protein>
<dbReference type="PRINTS" id="PR00619">
    <property type="entry name" value="GATAZNFINGER"/>
</dbReference>
<evidence type="ECO:0000256" key="5">
    <source>
        <dbReference type="ARBA" id="ARBA00023015"/>
    </source>
</evidence>
<keyword evidence="14" id="KW-1185">Reference proteome</keyword>
<evidence type="ECO:0000256" key="6">
    <source>
        <dbReference type="ARBA" id="ARBA00023125"/>
    </source>
</evidence>
<evidence type="ECO:0000256" key="2">
    <source>
        <dbReference type="ARBA" id="ARBA00022723"/>
    </source>
</evidence>
<comment type="subcellular location">
    <subcellularLocation>
        <location evidence="1">Nucleus</location>
    </subcellularLocation>
</comment>
<proteinExistence type="predicted"/>
<dbReference type="InterPro" id="IPR000679">
    <property type="entry name" value="Znf_GATA"/>
</dbReference>
<keyword evidence="9" id="KW-0539">Nucleus</keyword>
<keyword evidence="8" id="KW-0804">Transcription</keyword>
<feature type="compositionally biased region" description="Polar residues" evidence="11">
    <location>
        <begin position="235"/>
        <end position="244"/>
    </location>
</feature>
<dbReference type="CDD" id="cd00202">
    <property type="entry name" value="ZnF_GATA"/>
    <property type="match status" value="1"/>
</dbReference>
<evidence type="ECO:0000256" key="10">
    <source>
        <dbReference type="PROSITE-ProRule" id="PRU00094"/>
    </source>
</evidence>
<keyword evidence="2" id="KW-0479">Metal-binding</keyword>
<evidence type="ECO:0000256" key="1">
    <source>
        <dbReference type="ARBA" id="ARBA00004123"/>
    </source>
</evidence>
<dbReference type="PANTHER" id="PTHR10071:SF281">
    <property type="entry name" value="BOX A-BINDING FACTOR-RELATED"/>
    <property type="match status" value="1"/>
</dbReference>
<dbReference type="GO" id="GO:0000122">
    <property type="term" value="P:negative regulation of transcription by RNA polymerase II"/>
    <property type="evidence" value="ECO:0007669"/>
    <property type="project" value="TreeGrafter"/>
</dbReference>
<dbReference type="Proteomes" id="UP001178508">
    <property type="component" value="Chromosome 22"/>
</dbReference>
<dbReference type="Pfam" id="PF00320">
    <property type="entry name" value="GATA"/>
    <property type="match status" value="1"/>
</dbReference>
<evidence type="ECO:0000256" key="3">
    <source>
        <dbReference type="ARBA" id="ARBA00022771"/>
    </source>
</evidence>
<feature type="domain" description="GATA-type" evidence="12">
    <location>
        <begin position="116"/>
        <end position="170"/>
    </location>
</feature>
<evidence type="ECO:0000259" key="12">
    <source>
        <dbReference type="PROSITE" id="PS50114"/>
    </source>
</evidence>
<organism evidence="13 14">
    <name type="scientific">Xyrichtys novacula</name>
    <name type="common">Pearly razorfish</name>
    <name type="synonym">Hemipteronotus novacula</name>
    <dbReference type="NCBI Taxonomy" id="13765"/>
    <lineage>
        <taxon>Eukaryota</taxon>
        <taxon>Metazoa</taxon>
        <taxon>Chordata</taxon>
        <taxon>Craniata</taxon>
        <taxon>Vertebrata</taxon>
        <taxon>Euteleostomi</taxon>
        <taxon>Actinopterygii</taxon>
        <taxon>Neopterygii</taxon>
        <taxon>Teleostei</taxon>
        <taxon>Neoteleostei</taxon>
        <taxon>Acanthomorphata</taxon>
        <taxon>Eupercaria</taxon>
        <taxon>Labriformes</taxon>
        <taxon>Labridae</taxon>
        <taxon>Xyrichtys</taxon>
    </lineage>
</organism>
<dbReference type="GO" id="GO:0008270">
    <property type="term" value="F:zinc ion binding"/>
    <property type="evidence" value="ECO:0007669"/>
    <property type="project" value="UniProtKB-KW"/>
</dbReference>
<dbReference type="InterPro" id="IPR039355">
    <property type="entry name" value="Transcription_factor_GATA"/>
</dbReference>
<feature type="domain" description="GATA-type" evidence="12">
    <location>
        <begin position="168"/>
        <end position="221"/>
    </location>
</feature>
<evidence type="ECO:0000313" key="13">
    <source>
        <dbReference type="EMBL" id="CAJ1085656.1"/>
    </source>
</evidence>
<evidence type="ECO:0000256" key="7">
    <source>
        <dbReference type="ARBA" id="ARBA00023159"/>
    </source>
</evidence>
<dbReference type="GO" id="GO:0000978">
    <property type="term" value="F:RNA polymerase II cis-regulatory region sequence-specific DNA binding"/>
    <property type="evidence" value="ECO:0007669"/>
    <property type="project" value="TreeGrafter"/>
</dbReference>
<reference evidence="13" key="1">
    <citation type="submission" date="2023-08" db="EMBL/GenBank/DDBJ databases">
        <authorList>
            <person name="Alioto T."/>
            <person name="Alioto T."/>
            <person name="Gomez Garrido J."/>
        </authorList>
    </citation>
    <scope>NUCLEOTIDE SEQUENCE</scope>
</reference>
<accession>A0AAV1HIJ1</accession>
<keyword evidence="6" id="KW-0238">DNA-binding</keyword>
<keyword evidence="5" id="KW-0805">Transcription regulation</keyword>
<dbReference type="FunFam" id="3.30.50.10:FF:000032">
    <property type="entry name" value="Transcription factor GATA-3"/>
    <property type="match status" value="1"/>
</dbReference>
<dbReference type="GO" id="GO:0045944">
    <property type="term" value="P:positive regulation of transcription by RNA polymerase II"/>
    <property type="evidence" value="ECO:0007669"/>
    <property type="project" value="TreeGrafter"/>
</dbReference>
<evidence type="ECO:0000313" key="14">
    <source>
        <dbReference type="Proteomes" id="UP001178508"/>
    </source>
</evidence>
<dbReference type="GO" id="GO:0000981">
    <property type="term" value="F:DNA-binding transcription factor activity, RNA polymerase II-specific"/>
    <property type="evidence" value="ECO:0007669"/>
    <property type="project" value="TreeGrafter"/>
</dbReference>
<keyword evidence="4" id="KW-0862">Zinc</keyword>
<dbReference type="GO" id="GO:0005634">
    <property type="term" value="C:nucleus"/>
    <property type="evidence" value="ECO:0007669"/>
    <property type="project" value="UniProtKB-SubCell"/>
</dbReference>
<dbReference type="PROSITE" id="PS50114">
    <property type="entry name" value="GATA_ZN_FINGER_2"/>
    <property type="match status" value="2"/>
</dbReference>
<dbReference type="InterPro" id="IPR013088">
    <property type="entry name" value="Znf_NHR/GATA"/>
</dbReference>
<gene>
    <name evidence="13" type="ORF">XNOV1_A039882</name>
</gene>
<keyword evidence="7" id="KW-0010">Activator</keyword>
<feature type="region of interest" description="Disordered" evidence="11">
    <location>
        <begin position="209"/>
        <end position="244"/>
    </location>
</feature>
<evidence type="ECO:0000256" key="11">
    <source>
        <dbReference type="SAM" id="MobiDB-lite"/>
    </source>
</evidence>
<keyword evidence="3 10" id="KW-0863">Zinc-finger</keyword>
<sequence length="244" mass="27309">MMSDYMAISDWSLANMAARSETSRAVTKVSPTPSHTFLKSTTISDSSLWLEDSSCQSKTSVFIPPSPSMSLYVGPTVTPPPTSLLTPVPGWNCYHDNIYSSSYLVPPLPWGQGLLSPEQRVCVSCRTSSAPLWSRDATDRHLCHTCSLRQRANNRPLLRPKRRVSVSQRRGTQCVNCLTLTTTLWRRNSEGEPVCNACGLYYKLHQVNRPPSMSKDGLKTRRRKLTNKDERMRRASQSETGPAC</sequence>
<dbReference type="AlphaFoldDB" id="A0AAV1HIJ1"/>
<dbReference type="PROSITE" id="PS00344">
    <property type="entry name" value="GATA_ZN_FINGER_1"/>
    <property type="match status" value="1"/>
</dbReference>
<evidence type="ECO:0000256" key="4">
    <source>
        <dbReference type="ARBA" id="ARBA00022833"/>
    </source>
</evidence>
<dbReference type="PANTHER" id="PTHR10071">
    <property type="entry name" value="TRANSCRIPTION FACTOR GATA FAMILY MEMBER"/>
    <property type="match status" value="1"/>
</dbReference>
<dbReference type="Gene3D" id="3.30.50.10">
    <property type="entry name" value="Erythroid Transcription Factor GATA-1, subunit A"/>
    <property type="match status" value="2"/>
</dbReference>
<dbReference type="EMBL" id="OY660885">
    <property type="protein sequence ID" value="CAJ1085656.1"/>
    <property type="molecule type" value="Genomic_DNA"/>
</dbReference>